<proteinExistence type="predicted"/>
<reference evidence="1 2" key="1">
    <citation type="submission" date="2016-04" db="EMBL/GenBank/DDBJ databases">
        <authorList>
            <person name="Evans L.H."/>
            <person name="Alamgir A."/>
            <person name="Owens N."/>
            <person name="Weber N.D."/>
            <person name="Virtaneva K."/>
            <person name="Barbian K."/>
            <person name="Babar A."/>
            <person name="Rosenke K."/>
        </authorList>
    </citation>
    <scope>NUCLEOTIDE SEQUENCE [LARGE SCALE GENOMIC DNA]</scope>
    <source>
        <strain evidence="1 2">CCM 8644</strain>
    </source>
</reference>
<dbReference type="AlphaFoldDB" id="A0A179DB29"/>
<dbReference type="EMBL" id="LWHJ01000031">
    <property type="protein sequence ID" value="OAQ38237.1"/>
    <property type="molecule type" value="Genomic_DNA"/>
</dbReference>
<evidence type="ECO:0008006" key="3">
    <source>
        <dbReference type="Google" id="ProtNLM"/>
    </source>
</evidence>
<evidence type="ECO:0000313" key="1">
    <source>
        <dbReference type="EMBL" id="OAQ38237.1"/>
    </source>
</evidence>
<name>A0A179DB29_9SPHI</name>
<evidence type="ECO:0000313" key="2">
    <source>
        <dbReference type="Proteomes" id="UP000078459"/>
    </source>
</evidence>
<dbReference type="OrthoDB" id="876200at2"/>
<protein>
    <recommendedName>
        <fullName evidence="3">Outer membrane protein beta-barrel domain-containing protein</fullName>
    </recommendedName>
</protein>
<organism evidence="1 2">
    <name type="scientific">Pedobacter psychrophilus</name>
    <dbReference type="NCBI Taxonomy" id="1826909"/>
    <lineage>
        <taxon>Bacteria</taxon>
        <taxon>Pseudomonadati</taxon>
        <taxon>Bacteroidota</taxon>
        <taxon>Sphingobacteriia</taxon>
        <taxon>Sphingobacteriales</taxon>
        <taxon>Sphingobacteriaceae</taxon>
        <taxon>Pedobacter</taxon>
    </lineage>
</organism>
<accession>A0A179DB29</accession>
<dbReference type="Proteomes" id="UP000078459">
    <property type="component" value="Unassembled WGS sequence"/>
</dbReference>
<gene>
    <name evidence="1" type="ORF">A5893_15685</name>
</gene>
<reference evidence="1 2" key="2">
    <citation type="submission" date="2016-06" db="EMBL/GenBank/DDBJ databases">
        <title>Pedobacter psychrophilus sp. nov., isolated from Antarctic fragmentary rock.</title>
        <authorList>
            <person name="Svec P."/>
        </authorList>
    </citation>
    <scope>NUCLEOTIDE SEQUENCE [LARGE SCALE GENOMIC DNA]</scope>
    <source>
        <strain evidence="1 2">CCM 8644</strain>
    </source>
</reference>
<dbReference type="RefSeq" id="WP_068823629.1">
    <property type="nucleotide sequence ID" value="NZ_LWHJ01000031.1"/>
</dbReference>
<comment type="caution">
    <text evidence="1">The sequence shown here is derived from an EMBL/GenBank/DDBJ whole genome shotgun (WGS) entry which is preliminary data.</text>
</comment>
<sequence>MKKIILLIFCFLIIQVKLFAQLGKVSTDADAKSKFPLSISFQPIFLMNNTVRFDAEIQQKEKSSAFVVGLEVINGKTDLLYRNINDDEAEKDYVSGGGINLAYKLKLKPTEKLTSFYFSPGITLRTLEFAVKGDAFYSYIEDGIEYITFGESETKYPINSGFLFANFGYHKVWNTNILLDTYFGYGYKMSSRNELLERNRNYEQPIYGFNYNGFVLQAGIRFGFQIKN</sequence>
<dbReference type="STRING" id="1826909.A5893_15685"/>
<keyword evidence="2" id="KW-1185">Reference proteome</keyword>